<gene>
    <name evidence="1" type="ORF">SAMN05660462_01279</name>
</gene>
<protein>
    <submittedName>
        <fullName evidence="1">Uncharacterized protein</fullName>
    </submittedName>
</protein>
<sequence>MQMCGNCMKVYDESEYAKCPFCSNDKDEYTHVIVFDKDAGVAKSVPKKDAHLYE</sequence>
<dbReference type="EMBL" id="FNQE01000011">
    <property type="protein sequence ID" value="SDY92882.1"/>
    <property type="molecule type" value="Genomic_DNA"/>
</dbReference>
<name>A0A1H3NVG9_9FIRM</name>
<evidence type="ECO:0000313" key="1">
    <source>
        <dbReference type="EMBL" id="SDY92882.1"/>
    </source>
</evidence>
<organism evidence="1 2">
    <name type="scientific">Proteiniborus ethanoligenes</name>
    <dbReference type="NCBI Taxonomy" id="415015"/>
    <lineage>
        <taxon>Bacteria</taxon>
        <taxon>Bacillati</taxon>
        <taxon>Bacillota</taxon>
        <taxon>Clostridia</taxon>
        <taxon>Eubacteriales</taxon>
        <taxon>Proteiniborus</taxon>
    </lineage>
</organism>
<dbReference type="RefSeq" id="WP_176967894.1">
    <property type="nucleotide sequence ID" value="NZ_FNQE01000011.1"/>
</dbReference>
<dbReference type="Proteomes" id="UP000198625">
    <property type="component" value="Unassembled WGS sequence"/>
</dbReference>
<evidence type="ECO:0000313" key="2">
    <source>
        <dbReference type="Proteomes" id="UP000198625"/>
    </source>
</evidence>
<proteinExistence type="predicted"/>
<dbReference type="AlphaFoldDB" id="A0A1H3NVG9"/>
<reference evidence="1 2" key="1">
    <citation type="submission" date="2016-10" db="EMBL/GenBank/DDBJ databases">
        <authorList>
            <person name="de Groot N.N."/>
        </authorList>
    </citation>
    <scope>NUCLEOTIDE SEQUENCE [LARGE SCALE GENOMIC DNA]</scope>
    <source>
        <strain evidence="1 2">DSM 21650</strain>
    </source>
</reference>
<keyword evidence="2" id="KW-1185">Reference proteome</keyword>
<accession>A0A1H3NVG9</accession>
<dbReference type="STRING" id="415015.SAMN05660462_01279"/>